<evidence type="ECO:0000313" key="13">
    <source>
        <dbReference type="Proteomes" id="UP000522007"/>
    </source>
</evidence>
<dbReference type="GeneID" id="61188465"/>
<evidence type="ECO:0000256" key="6">
    <source>
        <dbReference type="ARBA" id="ARBA00022840"/>
    </source>
</evidence>
<feature type="domain" description="ABC transmembrane type-1" evidence="11">
    <location>
        <begin position="17"/>
        <end position="298"/>
    </location>
</feature>
<keyword evidence="6 12" id="KW-0067">ATP-binding</keyword>
<sequence length="574" mass="63755">MMKLMKRLKPYWLSITAVLVLTFGQVIGQLYLPTLMSNIIDKGVVKGDTDYIWSTGMQMLLISFASVILSVIVVYLASRISMGFGKDLRDKIFTKVEDFSLQEFDKVGTSSLITRTTNDVVQIQNVLYMMMRLMVMAPIMLLGGIIMAVGRDAKLSLIFVVVLPLLLLLVVVLGGKAMPMFKSLQKKMDKLNRVIREGLTGIRVVRSFNRNADELEKFEEANADYATTAIKVNRLLSLMSPLMMLLMNLTSIAIVWIGSIFIGNGDMQVGDLMAFIQYAMQIMMSFMMLSAVFIMIPRAGASAERINEVLDMNAEILNPENPKTSTPPAKLSFENVTFRYEGAEKPVIEDITFEAKAGETIAIIGSTGAGKSTLINMIPRFYDVESGVVKINGIDVREMDQSILRQKIGLVPQKAVLFTGTIASNMRYGKEDATDEEIWKALRTAQAENFVSKLANGLDSRVEQGGNNFSGGQKQRLSIARSLIRTPEIYIFDDSFSALDFKTDAKLREALKAETTEAVTLIVAQRITSVVNSDQIIVLNEGKVAGIGTHEELKESNQIYQEIMRSQLSEEEIA</sequence>
<dbReference type="Gene3D" id="1.20.1560.10">
    <property type="entry name" value="ABC transporter type 1, transmembrane domain"/>
    <property type="match status" value="1"/>
</dbReference>
<dbReference type="InterPro" id="IPR027417">
    <property type="entry name" value="P-loop_NTPase"/>
</dbReference>
<dbReference type="PROSITE" id="PS50929">
    <property type="entry name" value="ABC_TM1F"/>
    <property type="match status" value="1"/>
</dbReference>
<dbReference type="PROSITE" id="PS50893">
    <property type="entry name" value="ABC_TRANSPORTER_2"/>
    <property type="match status" value="1"/>
</dbReference>
<dbReference type="InterPro" id="IPR003593">
    <property type="entry name" value="AAA+_ATPase"/>
</dbReference>
<dbReference type="InterPro" id="IPR036640">
    <property type="entry name" value="ABC1_TM_sf"/>
</dbReference>
<dbReference type="PANTHER" id="PTHR43394:SF1">
    <property type="entry name" value="ATP-BINDING CASSETTE SUB-FAMILY B MEMBER 10, MITOCHONDRIAL"/>
    <property type="match status" value="1"/>
</dbReference>
<evidence type="ECO:0000259" key="10">
    <source>
        <dbReference type="PROSITE" id="PS50893"/>
    </source>
</evidence>
<dbReference type="InterPro" id="IPR039421">
    <property type="entry name" value="Type_1_exporter"/>
</dbReference>
<dbReference type="InterPro" id="IPR011527">
    <property type="entry name" value="ABC1_TM_dom"/>
</dbReference>
<dbReference type="Pfam" id="PF00005">
    <property type="entry name" value="ABC_tran"/>
    <property type="match status" value="1"/>
</dbReference>
<dbReference type="SUPFAM" id="SSF90123">
    <property type="entry name" value="ABC transporter transmembrane region"/>
    <property type="match status" value="1"/>
</dbReference>
<keyword evidence="4 9" id="KW-0812">Transmembrane</keyword>
<evidence type="ECO:0000313" key="12">
    <source>
        <dbReference type="EMBL" id="MBC1322608.1"/>
    </source>
</evidence>
<comment type="subcellular location">
    <subcellularLocation>
        <location evidence="1">Cell membrane</location>
        <topology evidence="1">Multi-pass membrane protein</topology>
    </subcellularLocation>
</comment>
<dbReference type="GO" id="GO:0005886">
    <property type="term" value="C:plasma membrane"/>
    <property type="evidence" value="ECO:0007669"/>
    <property type="project" value="UniProtKB-SubCell"/>
</dbReference>
<dbReference type="AlphaFoldDB" id="A0A7X0T4T9"/>
<dbReference type="GO" id="GO:0015421">
    <property type="term" value="F:ABC-type oligopeptide transporter activity"/>
    <property type="evidence" value="ECO:0007669"/>
    <property type="project" value="TreeGrafter"/>
</dbReference>
<accession>A0A7X0T4T9</accession>
<feature type="transmembrane region" description="Helical" evidence="9">
    <location>
        <begin position="242"/>
        <end position="263"/>
    </location>
</feature>
<reference evidence="12 13" key="1">
    <citation type="submission" date="2020-03" db="EMBL/GenBank/DDBJ databases">
        <title>Soil Listeria distribution.</title>
        <authorList>
            <person name="Liao J."/>
            <person name="Wiedmann M."/>
        </authorList>
    </citation>
    <scope>NUCLEOTIDE SEQUENCE [LARGE SCALE GENOMIC DNA]</scope>
    <source>
        <strain evidence="12 13">FSL L7-1829</strain>
    </source>
</reference>
<keyword evidence="3" id="KW-1003">Cell membrane</keyword>
<dbReference type="GO" id="GO:0016887">
    <property type="term" value="F:ATP hydrolysis activity"/>
    <property type="evidence" value="ECO:0007669"/>
    <property type="project" value="InterPro"/>
</dbReference>
<keyword evidence="2" id="KW-0813">Transport</keyword>
<evidence type="ECO:0000256" key="2">
    <source>
        <dbReference type="ARBA" id="ARBA00022448"/>
    </source>
</evidence>
<dbReference type="GO" id="GO:0005524">
    <property type="term" value="F:ATP binding"/>
    <property type="evidence" value="ECO:0007669"/>
    <property type="project" value="UniProtKB-KW"/>
</dbReference>
<protein>
    <submittedName>
        <fullName evidence="12">ABC transporter ATP-binding protein</fullName>
    </submittedName>
</protein>
<evidence type="ECO:0000256" key="3">
    <source>
        <dbReference type="ARBA" id="ARBA00022475"/>
    </source>
</evidence>
<evidence type="ECO:0000256" key="1">
    <source>
        <dbReference type="ARBA" id="ARBA00004651"/>
    </source>
</evidence>
<dbReference type="InterPro" id="IPR003439">
    <property type="entry name" value="ABC_transporter-like_ATP-bd"/>
</dbReference>
<dbReference type="FunFam" id="3.40.50.300:FF:000854">
    <property type="entry name" value="Multidrug ABC transporter ATP-binding protein"/>
    <property type="match status" value="1"/>
</dbReference>
<dbReference type="OMA" id="AVMMGTF"/>
<name>A0A7X0T4T9_LISWE</name>
<comment type="caution">
    <text evidence="12">The sequence shown here is derived from an EMBL/GenBank/DDBJ whole genome shotgun (WGS) entry which is preliminary data.</text>
</comment>
<proteinExistence type="predicted"/>
<dbReference type="CDD" id="cd18548">
    <property type="entry name" value="ABC_6TM_Tm287_like"/>
    <property type="match status" value="1"/>
</dbReference>
<evidence type="ECO:0000256" key="9">
    <source>
        <dbReference type="SAM" id="Phobius"/>
    </source>
</evidence>
<dbReference type="PROSITE" id="PS00211">
    <property type="entry name" value="ABC_TRANSPORTER_1"/>
    <property type="match status" value="1"/>
</dbReference>
<evidence type="ECO:0000256" key="7">
    <source>
        <dbReference type="ARBA" id="ARBA00022989"/>
    </source>
</evidence>
<dbReference type="Pfam" id="PF00664">
    <property type="entry name" value="ABC_membrane"/>
    <property type="match status" value="1"/>
</dbReference>
<feature type="domain" description="ABC transporter" evidence="10">
    <location>
        <begin position="331"/>
        <end position="566"/>
    </location>
</feature>
<keyword evidence="5" id="KW-0547">Nucleotide-binding</keyword>
<organism evidence="12 13">
    <name type="scientific">Listeria welshimeri</name>
    <dbReference type="NCBI Taxonomy" id="1643"/>
    <lineage>
        <taxon>Bacteria</taxon>
        <taxon>Bacillati</taxon>
        <taxon>Bacillota</taxon>
        <taxon>Bacilli</taxon>
        <taxon>Bacillales</taxon>
        <taxon>Listeriaceae</taxon>
        <taxon>Listeria</taxon>
    </lineage>
</organism>
<feature type="transmembrane region" description="Helical" evidence="9">
    <location>
        <begin position="275"/>
        <end position="296"/>
    </location>
</feature>
<keyword evidence="8 9" id="KW-0472">Membrane</keyword>
<dbReference type="RefSeq" id="WP_011701421.1">
    <property type="nucleotide sequence ID" value="NZ_CBCSAN010000001.1"/>
</dbReference>
<feature type="transmembrane region" description="Helical" evidence="9">
    <location>
        <begin position="133"/>
        <end position="150"/>
    </location>
</feature>
<dbReference type="InterPro" id="IPR017871">
    <property type="entry name" value="ABC_transporter-like_CS"/>
</dbReference>
<dbReference type="SMART" id="SM00382">
    <property type="entry name" value="AAA"/>
    <property type="match status" value="1"/>
</dbReference>
<dbReference type="Gene3D" id="3.40.50.300">
    <property type="entry name" value="P-loop containing nucleotide triphosphate hydrolases"/>
    <property type="match status" value="1"/>
</dbReference>
<gene>
    <name evidence="12" type="ORF">HB853_06590</name>
</gene>
<dbReference type="FunFam" id="1.20.1560.10:FF:000040">
    <property type="entry name" value="Multidrug ABC transporter ATP-binding protein"/>
    <property type="match status" value="1"/>
</dbReference>
<feature type="transmembrane region" description="Helical" evidence="9">
    <location>
        <begin position="52"/>
        <end position="77"/>
    </location>
</feature>
<evidence type="ECO:0000256" key="8">
    <source>
        <dbReference type="ARBA" id="ARBA00023136"/>
    </source>
</evidence>
<feature type="transmembrane region" description="Helical" evidence="9">
    <location>
        <begin position="156"/>
        <end position="178"/>
    </location>
</feature>
<keyword evidence="7 9" id="KW-1133">Transmembrane helix</keyword>
<evidence type="ECO:0000256" key="5">
    <source>
        <dbReference type="ARBA" id="ARBA00022741"/>
    </source>
</evidence>
<dbReference type="EMBL" id="JAAROP010000004">
    <property type="protein sequence ID" value="MBC1322608.1"/>
    <property type="molecule type" value="Genomic_DNA"/>
</dbReference>
<dbReference type="PANTHER" id="PTHR43394">
    <property type="entry name" value="ATP-DEPENDENT PERMEASE MDL1, MITOCHONDRIAL"/>
    <property type="match status" value="1"/>
</dbReference>
<dbReference type="Proteomes" id="UP000522007">
    <property type="component" value="Unassembled WGS sequence"/>
</dbReference>
<evidence type="ECO:0000256" key="4">
    <source>
        <dbReference type="ARBA" id="ARBA00022692"/>
    </source>
</evidence>
<dbReference type="SUPFAM" id="SSF52540">
    <property type="entry name" value="P-loop containing nucleoside triphosphate hydrolases"/>
    <property type="match status" value="1"/>
</dbReference>
<evidence type="ECO:0000259" key="11">
    <source>
        <dbReference type="PROSITE" id="PS50929"/>
    </source>
</evidence>